<proteinExistence type="predicted"/>
<evidence type="ECO:0000256" key="1">
    <source>
        <dbReference type="SAM" id="MobiDB-lite"/>
    </source>
</evidence>
<dbReference type="HOGENOM" id="CLU_1864146_0_0_7"/>
<dbReference type="STRING" id="335543.Sfum_2573"/>
<evidence type="ECO:0000313" key="2">
    <source>
        <dbReference type="EMBL" id="ABK18251.1"/>
    </source>
</evidence>
<evidence type="ECO:0000313" key="3">
    <source>
        <dbReference type="Proteomes" id="UP000001784"/>
    </source>
</evidence>
<protein>
    <submittedName>
        <fullName evidence="2">Uncharacterized protein</fullName>
    </submittedName>
</protein>
<feature type="region of interest" description="Disordered" evidence="1">
    <location>
        <begin position="1"/>
        <end position="30"/>
    </location>
</feature>
<gene>
    <name evidence="2" type="ordered locus">Sfum_2573</name>
</gene>
<name>A0LLE9_SYNFM</name>
<reference evidence="2 3" key="1">
    <citation type="submission" date="2006-10" db="EMBL/GenBank/DDBJ databases">
        <title>Complete sequence of Syntrophobacter fumaroxidans MPOB.</title>
        <authorList>
            <consortium name="US DOE Joint Genome Institute"/>
            <person name="Copeland A."/>
            <person name="Lucas S."/>
            <person name="Lapidus A."/>
            <person name="Barry K."/>
            <person name="Detter J.C."/>
            <person name="Glavina del Rio T."/>
            <person name="Hammon N."/>
            <person name="Israni S."/>
            <person name="Pitluck S."/>
            <person name="Goltsman E.G."/>
            <person name="Martinez M."/>
            <person name="Schmutz J."/>
            <person name="Larimer F."/>
            <person name="Land M."/>
            <person name="Hauser L."/>
            <person name="Kyrpides N."/>
            <person name="Kim E."/>
            <person name="Boone D.R."/>
            <person name="Brockman F."/>
            <person name="Culley D."/>
            <person name="Ferry J."/>
            <person name="Gunsalus R."/>
            <person name="McInerney M.J."/>
            <person name="Morrison M."/>
            <person name="Plugge C."/>
            <person name="Rohlin L."/>
            <person name="Scholten J."/>
            <person name="Sieber J."/>
            <person name="Stams A.J.M."/>
            <person name="Worm P."/>
            <person name="Henstra A.M."/>
            <person name="Richardson P."/>
        </authorList>
    </citation>
    <scope>NUCLEOTIDE SEQUENCE [LARGE SCALE GENOMIC DNA]</scope>
    <source>
        <strain evidence="3">DSM 10017 / MPOB</strain>
    </source>
</reference>
<dbReference type="Proteomes" id="UP000001784">
    <property type="component" value="Chromosome"/>
</dbReference>
<accession>A0LLE9</accession>
<organism evidence="2 3">
    <name type="scientific">Syntrophobacter fumaroxidans (strain DSM 10017 / MPOB)</name>
    <dbReference type="NCBI Taxonomy" id="335543"/>
    <lineage>
        <taxon>Bacteria</taxon>
        <taxon>Pseudomonadati</taxon>
        <taxon>Thermodesulfobacteriota</taxon>
        <taxon>Syntrophobacteria</taxon>
        <taxon>Syntrophobacterales</taxon>
        <taxon>Syntrophobacteraceae</taxon>
        <taxon>Syntrophobacter</taxon>
    </lineage>
</organism>
<dbReference type="KEGG" id="sfu:Sfum_2573"/>
<dbReference type="AlphaFoldDB" id="A0LLE9"/>
<keyword evidence="3" id="KW-1185">Reference proteome</keyword>
<dbReference type="InParanoid" id="A0LLE9"/>
<dbReference type="EMBL" id="CP000478">
    <property type="protein sequence ID" value="ABK18251.1"/>
    <property type="molecule type" value="Genomic_DNA"/>
</dbReference>
<sequence>MIGGARQTSRRTAGRGLSCKSGSIHAGRKATPSWGCPAGTAVSARRHDFFPPLLCARGMRRPPPRGVFDLSAFHIIKAWHGALSDIVLNGFFSGTSSRILRIRETQHGMRPWKGLTLERRPGICRRPPRDAADTLRA</sequence>